<dbReference type="Proteomes" id="UP001259587">
    <property type="component" value="Unassembled WGS sequence"/>
</dbReference>
<gene>
    <name evidence="1" type="ORF">J2W83_001303</name>
</gene>
<accession>A0ACC6JZT3</accession>
<comment type="caution">
    <text evidence="1">The sequence shown here is derived from an EMBL/GenBank/DDBJ whole genome shotgun (WGS) entry which is preliminary data.</text>
</comment>
<name>A0ACC6JZT3_9PSED</name>
<dbReference type="EMBL" id="JAVDTH010000005">
    <property type="protein sequence ID" value="MDR6711709.1"/>
    <property type="molecule type" value="Genomic_DNA"/>
</dbReference>
<organism evidence="1 2">
    <name type="scientific">Pseudomonas hunanensis</name>
    <dbReference type="NCBI Taxonomy" id="1247546"/>
    <lineage>
        <taxon>Bacteria</taxon>
        <taxon>Pseudomonadati</taxon>
        <taxon>Pseudomonadota</taxon>
        <taxon>Gammaproteobacteria</taxon>
        <taxon>Pseudomonadales</taxon>
        <taxon>Pseudomonadaceae</taxon>
        <taxon>Pseudomonas</taxon>
    </lineage>
</organism>
<keyword evidence="2" id="KW-1185">Reference proteome</keyword>
<evidence type="ECO:0000313" key="1">
    <source>
        <dbReference type="EMBL" id="MDR6711709.1"/>
    </source>
</evidence>
<evidence type="ECO:0000313" key="2">
    <source>
        <dbReference type="Proteomes" id="UP001259587"/>
    </source>
</evidence>
<protein>
    <submittedName>
        <fullName evidence="1">Enoyl-CoA hydratase/carnithine racemase</fullName>
    </submittedName>
</protein>
<reference evidence="1" key="1">
    <citation type="submission" date="2023-07" db="EMBL/GenBank/DDBJ databases">
        <title>Sorghum-associated microbial communities from plants grown in Nebraska, USA.</title>
        <authorList>
            <person name="Schachtman D."/>
        </authorList>
    </citation>
    <scope>NUCLEOTIDE SEQUENCE</scope>
    <source>
        <strain evidence="1">BE56</strain>
    </source>
</reference>
<sequence>MGGELQHVLTERRGHVLYIRINRPEVRNALDPLAYHQLSLACDELERDPELWLGVLTGDGEQAFSAGRDLKQLAAMATASQAQLDGEAALWQRTTRLTDRFRFAKPLIARLNGSAHGGGLELALACDIIVAAEHAQLSLPEPRRGLIATAGGVHRLPRQIGLKAAMGYLLTGRAMTAQRGYELGLINEVVPAHLLDEAVEQWVADILACAPLAVRATKACAMQGLDLPLAEAVSQRYEAEERRKCSADSLEGPRAFAEKRRPHWRGC</sequence>
<proteinExistence type="predicted"/>